<dbReference type="Pfam" id="PF02423">
    <property type="entry name" value="OCD_Mu_crystall"/>
    <property type="match status" value="1"/>
</dbReference>
<protein>
    <submittedName>
        <fullName evidence="2">Ornithine cyclodeaminase</fullName>
    </submittedName>
</protein>
<dbReference type="EMBL" id="BONY01000009">
    <property type="protein sequence ID" value="GIH03738.1"/>
    <property type="molecule type" value="Genomic_DNA"/>
</dbReference>
<dbReference type="InterPro" id="IPR036291">
    <property type="entry name" value="NAD(P)-bd_dom_sf"/>
</dbReference>
<organism evidence="2 3">
    <name type="scientific">Rhizocola hellebori</name>
    <dbReference type="NCBI Taxonomy" id="1392758"/>
    <lineage>
        <taxon>Bacteria</taxon>
        <taxon>Bacillati</taxon>
        <taxon>Actinomycetota</taxon>
        <taxon>Actinomycetes</taxon>
        <taxon>Micromonosporales</taxon>
        <taxon>Micromonosporaceae</taxon>
        <taxon>Rhizocola</taxon>
    </lineage>
</organism>
<dbReference type="Proteomes" id="UP000612899">
    <property type="component" value="Unassembled WGS sequence"/>
</dbReference>
<dbReference type="Gene3D" id="3.30.1780.10">
    <property type="entry name" value="ornithine cyclodeaminase, domain 1"/>
    <property type="match status" value="1"/>
</dbReference>
<dbReference type="PIRSF" id="PIRSF001439">
    <property type="entry name" value="CryM"/>
    <property type="match status" value="1"/>
</dbReference>
<dbReference type="PANTHER" id="PTHR13812:SF19">
    <property type="entry name" value="KETIMINE REDUCTASE MU-CRYSTALLIN"/>
    <property type="match status" value="1"/>
</dbReference>
<dbReference type="RefSeq" id="WP_203907648.1">
    <property type="nucleotide sequence ID" value="NZ_BONY01000009.1"/>
</dbReference>
<dbReference type="InterPro" id="IPR003462">
    <property type="entry name" value="ODC_Mu_crystall"/>
</dbReference>
<dbReference type="SUPFAM" id="SSF51735">
    <property type="entry name" value="NAD(P)-binding Rossmann-fold domains"/>
    <property type="match status" value="1"/>
</dbReference>
<evidence type="ECO:0000313" key="2">
    <source>
        <dbReference type="EMBL" id="GIH03738.1"/>
    </source>
</evidence>
<evidence type="ECO:0000313" key="3">
    <source>
        <dbReference type="Proteomes" id="UP000612899"/>
    </source>
</evidence>
<reference evidence="2" key="1">
    <citation type="submission" date="2021-01" db="EMBL/GenBank/DDBJ databases">
        <title>Whole genome shotgun sequence of Rhizocola hellebori NBRC 109834.</title>
        <authorList>
            <person name="Komaki H."/>
            <person name="Tamura T."/>
        </authorList>
    </citation>
    <scope>NUCLEOTIDE SEQUENCE</scope>
    <source>
        <strain evidence="2">NBRC 109834</strain>
    </source>
</reference>
<dbReference type="GO" id="GO:0019752">
    <property type="term" value="P:carboxylic acid metabolic process"/>
    <property type="evidence" value="ECO:0007669"/>
    <property type="project" value="UniProtKB-ARBA"/>
</dbReference>
<keyword evidence="3" id="KW-1185">Reference proteome</keyword>
<comment type="similarity">
    <text evidence="1">Belongs to the ornithine cyclodeaminase/mu-crystallin family.</text>
</comment>
<evidence type="ECO:0000256" key="1">
    <source>
        <dbReference type="ARBA" id="ARBA00008903"/>
    </source>
</evidence>
<gene>
    <name evidence="2" type="ORF">Rhe02_18050</name>
</gene>
<comment type="caution">
    <text evidence="2">The sequence shown here is derived from an EMBL/GenBank/DDBJ whole genome shotgun (WGS) entry which is preliminary data.</text>
</comment>
<dbReference type="AlphaFoldDB" id="A0A8J3Q4E3"/>
<sequence length="328" mass="33683">MQLLVLGHDEVTQLLPMTECIEVMRDALRSLAAGDARQPLRSTMMVPGLPGFLGLMPGYVGGPQPCLGIKFLGIFPGNPAVGKDPHQGVVMVLDAATGEPKAVLDASAITAIRTAAVSAVATDLLAREEAATLAVIGTGGQAVAHVRAIAQVRALTEVRLVGRDSVRGQNAQAGLAAQLRVPVRFGTDCQAALDGADIVVTATNSPVPVLRHDWLSPGAHVNAVGACLPSLRELDTATVVAARLFTDRRESALNESGDFLIAAAESGIDADHIVAELGEVLAGTAAGRTSAGQLTVFESLGLTVEDLAAAAQVCAQAERLGVGTRVAF</sequence>
<accession>A0A8J3Q4E3</accession>
<dbReference type="InterPro" id="IPR023401">
    <property type="entry name" value="ODC_N"/>
</dbReference>
<proteinExistence type="inferred from homology"/>
<dbReference type="GO" id="GO:0005737">
    <property type="term" value="C:cytoplasm"/>
    <property type="evidence" value="ECO:0007669"/>
    <property type="project" value="TreeGrafter"/>
</dbReference>
<dbReference type="GO" id="GO:0016491">
    <property type="term" value="F:oxidoreductase activity"/>
    <property type="evidence" value="ECO:0007669"/>
    <property type="project" value="UniProtKB-ARBA"/>
</dbReference>
<dbReference type="FunFam" id="3.40.50.720:FF:000311">
    <property type="entry name" value="Ornithine cyclodeaminase"/>
    <property type="match status" value="1"/>
</dbReference>
<dbReference type="Gene3D" id="3.40.50.720">
    <property type="entry name" value="NAD(P)-binding Rossmann-like Domain"/>
    <property type="match status" value="1"/>
</dbReference>
<name>A0A8J3Q4E3_9ACTN</name>
<dbReference type="PANTHER" id="PTHR13812">
    <property type="entry name" value="KETIMINE REDUCTASE MU-CRYSTALLIN"/>
    <property type="match status" value="1"/>
</dbReference>